<feature type="transmembrane region" description="Helical" evidence="9">
    <location>
        <begin position="185"/>
        <end position="207"/>
    </location>
</feature>
<dbReference type="InterPro" id="IPR003148">
    <property type="entry name" value="RCK_N"/>
</dbReference>
<comment type="caution">
    <text evidence="12">The sequence shown here is derived from an EMBL/GenBank/DDBJ whole genome shotgun (WGS) entry which is preliminary data.</text>
</comment>
<dbReference type="Pfam" id="PF02254">
    <property type="entry name" value="TrkA_N"/>
    <property type="match status" value="1"/>
</dbReference>
<dbReference type="Gene3D" id="1.20.1530.20">
    <property type="match status" value="1"/>
</dbReference>
<dbReference type="GO" id="GO:1902600">
    <property type="term" value="P:proton transmembrane transport"/>
    <property type="evidence" value="ECO:0007669"/>
    <property type="project" value="InterPro"/>
</dbReference>
<sequence>MENYTALYLAGVLALGIFAQWLAWRLKLPAIVLLLAFGFNLGVMFGPPEEYLGSQALLPIVSLAVGVILFEGGLSLRFHELRESGGVVLRLVTVGLLVTWAGATLAAYWIMGFTWPMATLLGALLTVSGPTVIMPLLRQVRPTGRVASLIKWEGIVNDPIGAVLAALVFEVVAHGVHNDVASESLVLLGRTALVGLGIGAVSAWLIVQMLRHYWLPDFLQIPVVLAMVVTVFAVSNYLQHESGLVTVTALGVLLANQRAVAVKHLIEFKENLRTLLISVLFILLSSRVQIGWDELGNIGWSGLLFVALLILVIRPIAAFISTVGSDLTFGERVLLGWIHPRGIVAAAVASLFAINLGGTELAADGDRLVIITFLVIVGTVTVYGLTLGPLAKHFGLAQQDPQGVLFASASPLVREMAKSLQAEGFAVMLVDTNPQHISAARMAGLPVCYASIGSEFVREEVEMGDIGRLVAMTPNDEINSLAATEFAEHFGSANVYQLAAPPTTERHERVPSHRRGRTLFREDATPTMLAERFARGQVIKKTTLSDDFTYEDFRSRYGQDALILFTVPEKGKLTISVAGRKLEQKPGKKIIALVDKEISTGESGVLD</sequence>
<feature type="transmembrane region" description="Helical" evidence="9">
    <location>
        <begin position="298"/>
        <end position="321"/>
    </location>
</feature>
<keyword evidence="3" id="KW-0050">Antiport</keyword>
<dbReference type="InterPro" id="IPR006153">
    <property type="entry name" value="Cation/H_exchanger_TM"/>
</dbReference>
<evidence type="ECO:0000256" key="7">
    <source>
        <dbReference type="ARBA" id="ARBA00023065"/>
    </source>
</evidence>
<keyword evidence="13" id="KW-1185">Reference proteome</keyword>
<evidence type="ECO:0000256" key="6">
    <source>
        <dbReference type="ARBA" id="ARBA00022989"/>
    </source>
</evidence>
<comment type="subcellular location">
    <subcellularLocation>
        <location evidence="1">Cell membrane</location>
        <topology evidence="1">Multi-pass membrane protein</topology>
    </subcellularLocation>
</comment>
<dbReference type="InterPro" id="IPR036291">
    <property type="entry name" value="NAD(P)-bd_dom_sf"/>
</dbReference>
<evidence type="ECO:0000256" key="5">
    <source>
        <dbReference type="ARBA" id="ARBA00022692"/>
    </source>
</evidence>
<evidence type="ECO:0000259" key="11">
    <source>
        <dbReference type="Pfam" id="PF02254"/>
    </source>
</evidence>
<dbReference type="RefSeq" id="WP_146398838.1">
    <property type="nucleotide sequence ID" value="NZ_SJPQ01000002.1"/>
</dbReference>
<reference evidence="12 13" key="1">
    <citation type="submission" date="2019-02" db="EMBL/GenBank/DDBJ databases">
        <title>Deep-cultivation of Planctomycetes and their phenomic and genomic characterization uncovers novel biology.</title>
        <authorList>
            <person name="Wiegand S."/>
            <person name="Jogler M."/>
            <person name="Boedeker C."/>
            <person name="Pinto D."/>
            <person name="Vollmers J."/>
            <person name="Rivas-Marin E."/>
            <person name="Kohn T."/>
            <person name="Peeters S.H."/>
            <person name="Heuer A."/>
            <person name="Rast P."/>
            <person name="Oberbeckmann S."/>
            <person name="Bunk B."/>
            <person name="Jeske O."/>
            <person name="Meyerdierks A."/>
            <person name="Storesund J.E."/>
            <person name="Kallscheuer N."/>
            <person name="Luecker S."/>
            <person name="Lage O.M."/>
            <person name="Pohl T."/>
            <person name="Merkel B.J."/>
            <person name="Hornburger P."/>
            <person name="Mueller R.-W."/>
            <person name="Bruemmer F."/>
            <person name="Labrenz M."/>
            <person name="Spormann A.M."/>
            <person name="Op Den Camp H."/>
            <person name="Overmann J."/>
            <person name="Amann R."/>
            <person name="Jetten M.S.M."/>
            <person name="Mascher T."/>
            <person name="Medema M.H."/>
            <person name="Devos D.P."/>
            <person name="Kaster A.-K."/>
            <person name="Ovreas L."/>
            <person name="Rohde M."/>
            <person name="Galperin M.Y."/>
            <person name="Jogler C."/>
        </authorList>
    </citation>
    <scope>NUCLEOTIDE SEQUENCE [LARGE SCALE GENOMIC DNA]</scope>
    <source>
        <strain evidence="12 13">Mal64</strain>
    </source>
</reference>
<dbReference type="Gene3D" id="3.40.50.720">
    <property type="entry name" value="NAD(P)-binding Rossmann-like Domain"/>
    <property type="match status" value="1"/>
</dbReference>
<feature type="transmembrane region" description="Helical" evidence="9">
    <location>
        <begin position="274"/>
        <end position="292"/>
    </location>
</feature>
<evidence type="ECO:0000313" key="12">
    <source>
        <dbReference type="EMBL" id="TWT88090.1"/>
    </source>
</evidence>
<evidence type="ECO:0000256" key="1">
    <source>
        <dbReference type="ARBA" id="ARBA00004651"/>
    </source>
</evidence>
<evidence type="ECO:0000256" key="3">
    <source>
        <dbReference type="ARBA" id="ARBA00022449"/>
    </source>
</evidence>
<dbReference type="GO" id="GO:0015297">
    <property type="term" value="F:antiporter activity"/>
    <property type="evidence" value="ECO:0007669"/>
    <property type="project" value="UniProtKB-KW"/>
</dbReference>
<proteinExistence type="predicted"/>
<evidence type="ECO:0000313" key="13">
    <source>
        <dbReference type="Proteomes" id="UP000315440"/>
    </source>
</evidence>
<accession>A0A5C5ZLR7</accession>
<feature type="transmembrane region" description="Helical" evidence="9">
    <location>
        <begin position="57"/>
        <end position="76"/>
    </location>
</feature>
<evidence type="ECO:0000256" key="4">
    <source>
        <dbReference type="ARBA" id="ARBA00022475"/>
    </source>
</evidence>
<feature type="transmembrane region" description="Helical" evidence="9">
    <location>
        <begin position="333"/>
        <end position="356"/>
    </location>
</feature>
<dbReference type="SUPFAM" id="SSF51735">
    <property type="entry name" value="NAD(P)-binding Rossmann-fold domains"/>
    <property type="match status" value="1"/>
</dbReference>
<gene>
    <name evidence="12" type="primary">nhaP</name>
    <name evidence="12" type="ORF">Mal64_15620</name>
</gene>
<evidence type="ECO:0000259" key="10">
    <source>
        <dbReference type="Pfam" id="PF00999"/>
    </source>
</evidence>
<feature type="transmembrane region" description="Helical" evidence="9">
    <location>
        <begin position="117"/>
        <end position="137"/>
    </location>
</feature>
<keyword evidence="4" id="KW-1003">Cell membrane</keyword>
<keyword evidence="8 9" id="KW-0472">Membrane</keyword>
<keyword evidence="7" id="KW-0406">Ion transport</keyword>
<keyword evidence="2" id="KW-0813">Transport</keyword>
<feature type="transmembrane region" description="Helical" evidence="9">
    <location>
        <begin position="244"/>
        <end position="262"/>
    </location>
</feature>
<evidence type="ECO:0000256" key="9">
    <source>
        <dbReference type="SAM" id="Phobius"/>
    </source>
</evidence>
<evidence type="ECO:0000256" key="2">
    <source>
        <dbReference type="ARBA" id="ARBA00022448"/>
    </source>
</evidence>
<feature type="transmembrane region" description="Helical" evidence="9">
    <location>
        <begin position="88"/>
        <end position="111"/>
    </location>
</feature>
<dbReference type="GO" id="GO:0005886">
    <property type="term" value="C:plasma membrane"/>
    <property type="evidence" value="ECO:0007669"/>
    <property type="project" value="UniProtKB-SubCell"/>
</dbReference>
<feature type="transmembrane region" description="Helical" evidence="9">
    <location>
        <begin position="219"/>
        <end position="238"/>
    </location>
</feature>
<keyword evidence="5 9" id="KW-0812">Transmembrane</keyword>
<dbReference type="Proteomes" id="UP000315440">
    <property type="component" value="Unassembled WGS sequence"/>
</dbReference>
<feature type="domain" description="RCK N-terminal" evidence="11">
    <location>
        <begin position="414"/>
        <end position="496"/>
    </location>
</feature>
<feature type="domain" description="Cation/H+ exchanger transmembrane" evidence="10">
    <location>
        <begin position="18"/>
        <end position="392"/>
    </location>
</feature>
<name>A0A5C5ZLR7_9BACT</name>
<dbReference type="PANTHER" id="PTHR32507">
    <property type="entry name" value="NA(+)/H(+) ANTIPORTER 1"/>
    <property type="match status" value="1"/>
</dbReference>
<feature type="transmembrane region" description="Helical" evidence="9">
    <location>
        <begin position="28"/>
        <end position="45"/>
    </location>
</feature>
<keyword evidence="6 9" id="KW-1133">Transmembrane helix</keyword>
<dbReference type="PANTHER" id="PTHR32507:SF0">
    <property type="entry name" value="NA(+)_H(+) ANTIPORTER 2-RELATED"/>
    <property type="match status" value="1"/>
</dbReference>
<dbReference type="OrthoDB" id="570124at2"/>
<dbReference type="EMBL" id="SJPQ01000002">
    <property type="protein sequence ID" value="TWT88090.1"/>
    <property type="molecule type" value="Genomic_DNA"/>
</dbReference>
<evidence type="ECO:0000256" key="8">
    <source>
        <dbReference type="ARBA" id="ARBA00023136"/>
    </source>
</evidence>
<dbReference type="AlphaFoldDB" id="A0A5C5ZLR7"/>
<dbReference type="InterPro" id="IPR038770">
    <property type="entry name" value="Na+/solute_symporter_sf"/>
</dbReference>
<feature type="transmembrane region" description="Helical" evidence="9">
    <location>
        <begin position="368"/>
        <end position="388"/>
    </location>
</feature>
<dbReference type="Pfam" id="PF00999">
    <property type="entry name" value="Na_H_Exchanger"/>
    <property type="match status" value="1"/>
</dbReference>
<organism evidence="12 13">
    <name type="scientific">Pseudobythopirellula maris</name>
    <dbReference type="NCBI Taxonomy" id="2527991"/>
    <lineage>
        <taxon>Bacteria</taxon>
        <taxon>Pseudomonadati</taxon>
        <taxon>Planctomycetota</taxon>
        <taxon>Planctomycetia</taxon>
        <taxon>Pirellulales</taxon>
        <taxon>Lacipirellulaceae</taxon>
        <taxon>Pseudobythopirellula</taxon>
    </lineage>
</organism>
<protein>
    <submittedName>
        <fullName evidence="12">K(+)/H(+) antiporter NhaP</fullName>
    </submittedName>
</protein>
<dbReference type="GO" id="GO:0006813">
    <property type="term" value="P:potassium ion transport"/>
    <property type="evidence" value="ECO:0007669"/>
    <property type="project" value="InterPro"/>
</dbReference>
<feature type="transmembrane region" description="Helical" evidence="9">
    <location>
        <begin position="6"/>
        <end position="23"/>
    </location>
</feature>